<proteinExistence type="predicted"/>
<dbReference type="InterPro" id="IPR018391">
    <property type="entry name" value="PQQ_b-propeller_rpt"/>
</dbReference>
<dbReference type="InterPro" id="IPR017441">
    <property type="entry name" value="Protein_kinase_ATP_BS"/>
</dbReference>
<dbReference type="SUPFAM" id="SSF50998">
    <property type="entry name" value="Quinoprotein alcohol dehydrogenase-like"/>
    <property type="match status" value="1"/>
</dbReference>
<dbReference type="Proteomes" id="UP000048965">
    <property type="component" value="Unassembled WGS sequence"/>
</dbReference>
<dbReference type="OrthoDB" id="3874094at2"/>
<dbReference type="SMART" id="SM00220">
    <property type="entry name" value="S_TKc"/>
    <property type="match status" value="1"/>
</dbReference>
<dbReference type="Gene3D" id="2.130.10.10">
    <property type="entry name" value="YVTN repeat-like/Quinoprotein amine dehydrogenase"/>
    <property type="match status" value="2"/>
</dbReference>
<feature type="binding site" evidence="5">
    <location>
        <position position="43"/>
    </location>
    <ligand>
        <name>ATP</name>
        <dbReference type="ChEBI" id="CHEBI:30616"/>
    </ligand>
</feature>
<dbReference type="PANTHER" id="PTHR43289:SF34">
    <property type="entry name" value="SERINE_THREONINE-PROTEIN KINASE YBDM-RELATED"/>
    <property type="match status" value="1"/>
</dbReference>
<dbReference type="SMART" id="SM00564">
    <property type="entry name" value="PQQ"/>
    <property type="match status" value="5"/>
</dbReference>
<evidence type="ECO:0000256" key="5">
    <source>
        <dbReference type="PROSITE-ProRule" id="PRU10141"/>
    </source>
</evidence>
<dbReference type="Pfam" id="PF13360">
    <property type="entry name" value="PQQ_2"/>
    <property type="match status" value="1"/>
</dbReference>
<dbReference type="SUPFAM" id="SSF56112">
    <property type="entry name" value="Protein kinase-like (PK-like)"/>
    <property type="match status" value="1"/>
</dbReference>
<keyword evidence="2 5" id="KW-0547">Nucleotide-binding</keyword>
<evidence type="ECO:0000256" key="6">
    <source>
        <dbReference type="SAM" id="MobiDB-lite"/>
    </source>
</evidence>
<dbReference type="CDD" id="cd14014">
    <property type="entry name" value="STKc_PknB_like"/>
    <property type="match status" value="1"/>
</dbReference>
<reference evidence="8 9" key="2">
    <citation type="journal article" date="2015" name="Stand. Genomic Sci.">
        <title>Draft genome sequence of marine-derived Streptomyces sp. TP-A0598, a producer of anti-MRSA antibiotic lydicamycins.</title>
        <authorList>
            <person name="Komaki H."/>
            <person name="Ichikawa N."/>
            <person name="Hosoyama A."/>
            <person name="Fujita N."/>
            <person name="Igarashi Y."/>
        </authorList>
    </citation>
    <scope>NUCLEOTIDE SEQUENCE [LARGE SCALE GENOMIC DNA]</scope>
    <source>
        <strain evidence="8 9">NBRC 110027</strain>
    </source>
</reference>
<gene>
    <name evidence="8" type="ORF">TPA0598_04_00140</name>
</gene>
<evidence type="ECO:0000256" key="4">
    <source>
        <dbReference type="ARBA" id="ARBA00022840"/>
    </source>
</evidence>
<dbReference type="InterPro" id="IPR008271">
    <property type="entry name" value="Ser/Thr_kinase_AS"/>
</dbReference>
<dbReference type="Gene3D" id="3.30.200.20">
    <property type="entry name" value="Phosphorylase Kinase, domain 1"/>
    <property type="match status" value="1"/>
</dbReference>
<feature type="domain" description="Protein kinase" evidence="7">
    <location>
        <begin position="15"/>
        <end position="269"/>
    </location>
</feature>
<evidence type="ECO:0000256" key="1">
    <source>
        <dbReference type="ARBA" id="ARBA00022679"/>
    </source>
</evidence>
<evidence type="ECO:0000256" key="2">
    <source>
        <dbReference type="ARBA" id="ARBA00022741"/>
    </source>
</evidence>
<dbReference type="InterPro" id="IPR002372">
    <property type="entry name" value="PQQ_rpt_dom"/>
</dbReference>
<feature type="compositionally biased region" description="Low complexity" evidence="6">
    <location>
        <begin position="306"/>
        <end position="349"/>
    </location>
</feature>
<dbReference type="AlphaFoldDB" id="A0A0P4R647"/>
<comment type="caution">
    <text evidence="8">The sequence shown here is derived from an EMBL/GenBank/DDBJ whole genome shotgun (WGS) entry which is preliminary data.</text>
</comment>
<name>A0A0P4R647_9ACTN</name>
<dbReference type="Pfam" id="PF00069">
    <property type="entry name" value="Pkinase"/>
    <property type="match status" value="1"/>
</dbReference>
<dbReference type="GO" id="GO:0004674">
    <property type="term" value="F:protein serine/threonine kinase activity"/>
    <property type="evidence" value="ECO:0007669"/>
    <property type="project" value="TreeGrafter"/>
</dbReference>
<feature type="region of interest" description="Disordered" evidence="6">
    <location>
        <begin position="295"/>
        <end position="376"/>
    </location>
</feature>
<keyword evidence="9" id="KW-1185">Reference proteome</keyword>
<protein>
    <submittedName>
        <fullName evidence="8">Serine/threonine-protein kinase</fullName>
    </submittedName>
</protein>
<dbReference type="InterPro" id="IPR011009">
    <property type="entry name" value="Kinase-like_dom_sf"/>
</dbReference>
<dbReference type="PROSITE" id="PS00108">
    <property type="entry name" value="PROTEIN_KINASE_ST"/>
    <property type="match status" value="1"/>
</dbReference>
<dbReference type="PROSITE" id="PS50011">
    <property type="entry name" value="PROTEIN_KINASE_DOM"/>
    <property type="match status" value="1"/>
</dbReference>
<evidence type="ECO:0000313" key="8">
    <source>
        <dbReference type="EMBL" id="GAO08378.1"/>
    </source>
</evidence>
<sequence>MEPLDPSDPPRVGPYTLLGRLGSGGMGSVYLGRSAGGRTVAVKLIRPELAGDAGFRARFRAEVSAARAASGAFTAAVVDADPDAAVPWMATAFVPGISLHRAVELGGPLPETALRALTAGIAEALVNIHAARLTHRDLKPANVLLALDGPYVIDFGIARAAEGTALTTTGVVLGTPAYMSPEQGNGEPLSSASDMFSLGATLVFAASGASPFGEGRVPDVLKRVVYDEPDLSTVPDGLRLMVAACLAKDAADRPTPRQVIEFIERDAELAAPGAWLPPVLITAIEEASAVMAPARPPAVGPTRRMPALPDAADAASTAATQLLPAPPDAAGAAPTAATQLLPGPASPLAGQPPAPGAPEPPYGPVPDLPDALPPPTPLLGRRKLLLGLAGGTVALAGGGTTLALSLRDNRTGGKTASPSLKNPARSLATRTVATARWTAPLTEPLTQVTGTDGTVVAVSGKHLWAFDRAGRPRWGPLANVTAAPAVGGLGGRPVAVGHGRAFAIGQTKMPGRSRWVPEPATVLRAVDLDTGKVAWTLGSPRTGVATAWVPGMLDDTVYVTGTMSKSRLPDDMAKLRSELSKLGSDLSRGAELFAEKSFIWAVNPATGKLRWETTFKNTTMSQVSLKVPSSGTRLLWTTSNPDRSAPKLAGLDVHDRGRMQWQQPAPGGGQTSGHETDFFTVSWHDGPHCSAGGYFLYLADRLYAIDATNGQKAWQSPDHVTIHAMAASPDGSTVYAAGPDFQGHVILHAFDAKTGAIHWAGSLPLLRTGILALQPTTDTTYLWAHSQLWALDPETGKARWTYEFAGSTASWTSPVAFWADNTQVYGPTEKGLTAIGAEGK</sequence>
<evidence type="ECO:0000313" key="9">
    <source>
        <dbReference type="Proteomes" id="UP000048965"/>
    </source>
</evidence>
<accession>A0A0P4R647</accession>
<dbReference type="RefSeq" id="WP_052718929.1">
    <property type="nucleotide sequence ID" value="NZ_BBNO01000004.1"/>
</dbReference>
<feature type="compositionally biased region" description="Pro residues" evidence="6">
    <location>
        <begin position="350"/>
        <end position="376"/>
    </location>
</feature>
<keyword evidence="4 5" id="KW-0067">ATP-binding</keyword>
<evidence type="ECO:0000256" key="3">
    <source>
        <dbReference type="ARBA" id="ARBA00022777"/>
    </source>
</evidence>
<dbReference type="InterPro" id="IPR011047">
    <property type="entry name" value="Quinoprotein_ADH-like_sf"/>
</dbReference>
<organism evidence="8 9">
    <name type="scientific">Streptomyces lydicamycinicus</name>
    <dbReference type="NCBI Taxonomy" id="1546107"/>
    <lineage>
        <taxon>Bacteria</taxon>
        <taxon>Bacillati</taxon>
        <taxon>Actinomycetota</taxon>
        <taxon>Actinomycetes</taxon>
        <taxon>Kitasatosporales</taxon>
        <taxon>Streptomycetaceae</taxon>
        <taxon>Streptomyces</taxon>
    </lineage>
</organism>
<dbReference type="Gene3D" id="1.10.510.10">
    <property type="entry name" value="Transferase(Phosphotransferase) domain 1"/>
    <property type="match status" value="1"/>
</dbReference>
<dbReference type="PANTHER" id="PTHR43289">
    <property type="entry name" value="MITOGEN-ACTIVATED PROTEIN KINASE KINASE KINASE 20-RELATED"/>
    <property type="match status" value="1"/>
</dbReference>
<keyword evidence="3 8" id="KW-0418">Kinase</keyword>
<reference evidence="9" key="1">
    <citation type="submission" date="2014-09" db="EMBL/GenBank/DDBJ databases">
        <title>Whole genome shotgun sequence of Streptomyces sp. NBRC 110027.</title>
        <authorList>
            <person name="Komaki H."/>
            <person name="Ichikawa N."/>
            <person name="Katano-Makiyama Y."/>
            <person name="Hosoyama A."/>
            <person name="Hashimoto M."/>
            <person name="Uohara A."/>
            <person name="Kitahashi Y."/>
            <person name="Ohji S."/>
            <person name="Kimura A."/>
            <person name="Yamazoe A."/>
            <person name="Igarashi Y."/>
            <person name="Fujita N."/>
        </authorList>
    </citation>
    <scope>NUCLEOTIDE SEQUENCE [LARGE SCALE GENOMIC DNA]</scope>
    <source>
        <strain evidence="9">NBRC 110027</strain>
    </source>
</reference>
<dbReference type="PROSITE" id="PS00107">
    <property type="entry name" value="PROTEIN_KINASE_ATP"/>
    <property type="match status" value="1"/>
</dbReference>
<keyword evidence="1" id="KW-0808">Transferase</keyword>
<dbReference type="GO" id="GO:0005524">
    <property type="term" value="F:ATP binding"/>
    <property type="evidence" value="ECO:0007669"/>
    <property type="project" value="UniProtKB-UniRule"/>
</dbReference>
<dbReference type="InterPro" id="IPR000719">
    <property type="entry name" value="Prot_kinase_dom"/>
</dbReference>
<dbReference type="EMBL" id="BBNO01000004">
    <property type="protein sequence ID" value="GAO08378.1"/>
    <property type="molecule type" value="Genomic_DNA"/>
</dbReference>
<dbReference type="InterPro" id="IPR015943">
    <property type="entry name" value="WD40/YVTN_repeat-like_dom_sf"/>
</dbReference>
<evidence type="ECO:0000259" key="7">
    <source>
        <dbReference type="PROSITE" id="PS50011"/>
    </source>
</evidence>